<comment type="caution">
    <text evidence="1">The sequence shown here is derived from an EMBL/GenBank/DDBJ whole genome shotgun (WGS) entry which is preliminary data.</text>
</comment>
<proteinExistence type="predicted"/>
<dbReference type="NCBIfam" id="TIGR00099">
    <property type="entry name" value="Cof-subfamily"/>
    <property type="match status" value="1"/>
</dbReference>
<dbReference type="GO" id="GO:0000287">
    <property type="term" value="F:magnesium ion binding"/>
    <property type="evidence" value="ECO:0007669"/>
    <property type="project" value="TreeGrafter"/>
</dbReference>
<dbReference type="PANTHER" id="PTHR10000:SF8">
    <property type="entry name" value="HAD SUPERFAMILY HYDROLASE-LIKE, TYPE 3"/>
    <property type="match status" value="1"/>
</dbReference>
<gene>
    <name evidence="1" type="ORF">HF878_04165</name>
</gene>
<evidence type="ECO:0000313" key="1">
    <source>
        <dbReference type="EMBL" id="NMD98680.1"/>
    </source>
</evidence>
<dbReference type="EMBL" id="JABAFA010000008">
    <property type="protein sequence ID" value="NMD98680.1"/>
    <property type="molecule type" value="Genomic_DNA"/>
</dbReference>
<dbReference type="InterPro" id="IPR036412">
    <property type="entry name" value="HAD-like_sf"/>
</dbReference>
<dbReference type="SUPFAM" id="SSF56784">
    <property type="entry name" value="HAD-like"/>
    <property type="match status" value="1"/>
</dbReference>
<dbReference type="Pfam" id="PF08282">
    <property type="entry name" value="Hydrolase_3"/>
    <property type="match status" value="1"/>
</dbReference>
<dbReference type="PROSITE" id="PS01229">
    <property type="entry name" value="COF_2"/>
    <property type="match status" value="1"/>
</dbReference>
<dbReference type="PANTHER" id="PTHR10000">
    <property type="entry name" value="PHOSPHOSERINE PHOSPHATASE"/>
    <property type="match status" value="1"/>
</dbReference>
<reference evidence="1 2" key="1">
    <citation type="submission" date="2020-04" db="EMBL/GenBank/DDBJ databases">
        <authorList>
            <person name="Hitch T.C.A."/>
            <person name="Wylensek D."/>
            <person name="Clavel T."/>
        </authorList>
    </citation>
    <scope>NUCLEOTIDE SEQUENCE [LARGE SCALE GENOMIC DNA]</scope>
    <source>
        <strain evidence="1 2">PG-130-P53-12</strain>
    </source>
</reference>
<dbReference type="RefSeq" id="WP_170077284.1">
    <property type="nucleotide sequence ID" value="NZ_JABAFA010000008.1"/>
</dbReference>
<dbReference type="GO" id="GO:0005829">
    <property type="term" value="C:cytosol"/>
    <property type="evidence" value="ECO:0007669"/>
    <property type="project" value="TreeGrafter"/>
</dbReference>
<dbReference type="InterPro" id="IPR000150">
    <property type="entry name" value="Cof"/>
</dbReference>
<dbReference type="Gene3D" id="3.30.1240.10">
    <property type="match status" value="1"/>
</dbReference>
<protein>
    <submittedName>
        <fullName evidence="1">HAD family hydrolase</fullName>
    </submittedName>
</protein>
<evidence type="ECO:0000313" key="2">
    <source>
        <dbReference type="Proteomes" id="UP000543804"/>
    </source>
</evidence>
<dbReference type="Proteomes" id="UP000543804">
    <property type="component" value="Unassembled WGS sequence"/>
</dbReference>
<dbReference type="GO" id="GO:0016791">
    <property type="term" value="F:phosphatase activity"/>
    <property type="evidence" value="ECO:0007669"/>
    <property type="project" value="TreeGrafter"/>
</dbReference>
<dbReference type="NCBIfam" id="TIGR01484">
    <property type="entry name" value="HAD-SF-IIB"/>
    <property type="match status" value="1"/>
</dbReference>
<organism evidence="1 2">
    <name type="scientific">Selenomonas bovis</name>
    <dbReference type="NCBI Taxonomy" id="416586"/>
    <lineage>
        <taxon>Bacteria</taxon>
        <taxon>Bacillati</taxon>
        <taxon>Bacillota</taxon>
        <taxon>Negativicutes</taxon>
        <taxon>Selenomonadales</taxon>
        <taxon>Selenomonadaceae</taxon>
        <taxon>Selenomonas</taxon>
    </lineage>
</organism>
<dbReference type="InterPro" id="IPR023214">
    <property type="entry name" value="HAD_sf"/>
</dbReference>
<dbReference type="Gene3D" id="3.40.50.1000">
    <property type="entry name" value="HAD superfamily/HAD-like"/>
    <property type="match status" value="1"/>
</dbReference>
<keyword evidence="2" id="KW-1185">Reference proteome</keyword>
<dbReference type="AlphaFoldDB" id="A0A848B3B2"/>
<sequence>MTRKAVFFDIDGTLINIMRRRPQMTERTRQAILELRRAGHRTLIASGRPLVYLDDELTTQGLFDGYVLMNGAAVFVDGHCVYEQPLPRARVREIVALSEAHGVEYILQGPRQVYLRPEFHGLEEFYRGIGIDVGRFVRSFSLEDIDVCKLEFLAFEAEGGGAFRQLLALPGFAGLMDPYHKKNMELYAADVSKGSGILRALEALAIPVRDSIAFGDGLNDIEMMQTVGTSVAMGNAQPEVKAFARYTVPGVDEDGVAWGISHLILHRDE</sequence>
<dbReference type="InterPro" id="IPR006379">
    <property type="entry name" value="HAD-SF_hydro_IIB"/>
</dbReference>
<accession>A0A848B3B2</accession>
<name>A0A848B3B2_9FIRM</name>
<keyword evidence="1" id="KW-0378">Hydrolase</keyword>